<dbReference type="KEGG" id="cpat:CLPA_c28400"/>
<organism evidence="2 5">
    <name type="scientific">Clostridium pasteurianum DSM 525 = ATCC 6013</name>
    <dbReference type="NCBI Taxonomy" id="1262449"/>
    <lineage>
        <taxon>Bacteria</taxon>
        <taxon>Bacillati</taxon>
        <taxon>Bacillota</taxon>
        <taxon>Clostridia</taxon>
        <taxon>Eubacteriales</taxon>
        <taxon>Clostridiaceae</taxon>
        <taxon>Clostridium</taxon>
    </lineage>
</organism>
<dbReference type="EMBL" id="CP009268">
    <property type="protein sequence ID" value="AJA52894.1"/>
    <property type="molecule type" value="Genomic_DNA"/>
</dbReference>
<dbReference type="PATRIC" id="fig|1262449.3.peg.1286"/>
<feature type="signal peptide" evidence="1">
    <location>
        <begin position="1"/>
        <end position="32"/>
    </location>
</feature>
<dbReference type="GeneID" id="93074963"/>
<keyword evidence="1" id="KW-0732">Signal</keyword>
<feature type="chain" id="PRO_5035991385" description="Lipoprotein" evidence="1">
    <location>
        <begin position="33"/>
        <end position="126"/>
    </location>
</feature>
<evidence type="ECO:0000256" key="1">
    <source>
        <dbReference type="SAM" id="SignalP"/>
    </source>
</evidence>
<dbReference type="EMBL" id="JPGY02000001">
    <property type="protein sequence ID" value="KRU11098.1"/>
    <property type="molecule type" value="Genomic_DNA"/>
</dbReference>
<dbReference type="KEGG" id="cpae:CPAST_c28400"/>
<reference evidence="3" key="2">
    <citation type="submission" date="2015-10" db="EMBL/GenBank/DDBJ databases">
        <title>Improved Draft Genome Sequence of Clostridium pasteurianum Strain ATCC 6013 (DSM 525) Using a Hybrid Next-Generation Sequencing Approach.</title>
        <authorList>
            <person name="Pyne M.E."/>
            <person name="Utturkar S.M."/>
            <person name="Brown S.D."/>
            <person name="Moo-Young M."/>
            <person name="Chung D.A."/>
            <person name="Chou P.C."/>
        </authorList>
    </citation>
    <scope>NUCLEOTIDE SEQUENCE</scope>
    <source>
        <strain evidence="3">ATCC 6013</strain>
    </source>
</reference>
<proteinExistence type="predicted"/>
<reference evidence="2 5" key="1">
    <citation type="journal article" date="2015" name="Genome Announc.">
        <title>Complete Genome Sequence of the Nitrogen-Fixing and Solvent-Producing Clostridium pasteurianum DSM 525.</title>
        <authorList>
            <person name="Poehlein A."/>
            <person name="Grosse-Honebrink A."/>
            <person name="Zhang Y."/>
            <person name="Minton N.P."/>
            <person name="Daniel R."/>
        </authorList>
    </citation>
    <scope>NUCLEOTIDE SEQUENCE [LARGE SCALE GENOMIC DNA]</scope>
    <source>
        <strain evidence="2">DSM 525</strain>
        <strain evidence="5">DSM 525 / ATCC 6013</strain>
    </source>
</reference>
<dbReference type="PROSITE" id="PS51257">
    <property type="entry name" value="PROKAR_LIPOPROTEIN"/>
    <property type="match status" value="1"/>
</dbReference>
<protein>
    <recommendedName>
        <fullName evidence="6">Lipoprotein</fullName>
    </recommendedName>
</protein>
<reference evidence="3 4" key="3">
    <citation type="journal article" name="Genome Announc.">
        <title>Improved Draft Genome Sequence of Clostridium pasteurianum Strain ATCC 6013 (DSM 525) Using a Hybrid Next-Generation Sequencing Approach.</title>
        <authorList>
            <person name="Pyne M.E."/>
            <person name="Utturkar S."/>
            <person name="Brown S.D."/>
            <person name="Moo-Young M."/>
            <person name="Chung D.A."/>
            <person name="Chou C.P."/>
        </authorList>
    </citation>
    <scope>NUCLEOTIDE SEQUENCE [LARGE SCALE GENOMIC DNA]</scope>
    <source>
        <strain evidence="3 4">ATCC 6013</strain>
    </source>
</reference>
<dbReference type="RefSeq" id="WP_003443047.1">
    <property type="nucleotide sequence ID" value="NZ_ANZB01000003.1"/>
</dbReference>
<evidence type="ECO:0000313" key="2">
    <source>
        <dbReference type="EMBL" id="AJA52894.1"/>
    </source>
</evidence>
<dbReference type="Proteomes" id="UP000030905">
    <property type="component" value="Chromosome"/>
</dbReference>
<dbReference type="AlphaFoldDB" id="A0A0H3J4R9"/>
<sequence length="126" mass="14418">MNRYKNFNRIIIFFLSCTMFMLLFTACGNKSASDLKRSTENSAERQLDGNQIKKKYEAGLQQLVDDATITKDQADKVLNSIVTNASDLGKQTEQKQKDNLNKLVEDKVITREQADRIIEVIDKIDQ</sequence>
<name>A0A0H3J4R9_CLOPA</name>
<keyword evidence="5" id="KW-1185">Reference proteome</keyword>
<gene>
    <name evidence="2" type="ORF">CLPA_c28400</name>
    <name evidence="3" type="ORF">CP6013_00345</name>
</gene>
<evidence type="ECO:0000313" key="3">
    <source>
        <dbReference type="EMBL" id="KRU11098.1"/>
    </source>
</evidence>
<accession>A0A0H3J4R9</accession>
<evidence type="ECO:0000313" key="5">
    <source>
        <dbReference type="Proteomes" id="UP000030905"/>
    </source>
</evidence>
<dbReference type="Proteomes" id="UP000028042">
    <property type="component" value="Unassembled WGS sequence"/>
</dbReference>
<evidence type="ECO:0008006" key="6">
    <source>
        <dbReference type="Google" id="ProtNLM"/>
    </source>
</evidence>
<evidence type="ECO:0000313" key="4">
    <source>
        <dbReference type="Proteomes" id="UP000028042"/>
    </source>
</evidence>